<dbReference type="Proteomes" id="UP000605253">
    <property type="component" value="Unassembled WGS sequence"/>
</dbReference>
<evidence type="ECO:0000256" key="7">
    <source>
        <dbReference type="ARBA" id="ARBA00022989"/>
    </source>
</evidence>
<evidence type="ECO:0000256" key="1">
    <source>
        <dbReference type="ARBA" id="ARBA00004377"/>
    </source>
</evidence>
<feature type="transmembrane region" description="Helical" evidence="11">
    <location>
        <begin position="6"/>
        <end position="26"/>
    </location>
</feature>
<comment type="similarity">
    <text evidence="9">Belongs to the GSP H family.</text>
</comment>
<sequence>MKVRGFTLIELIITLLIGSLLLAWGVPNYRDFKLRRMITDNANNLTYSLNLARAEAIRVGTDVEIDPVGGQWHKGWTVTVKGIGGAADYVIAEEDTMDSQMRFKLTNIASNKIIFNRIGGLKNNQPARFILKHKDMANDEKEVLVTMSGNIKVVNK</sequence>
<dbReference type="EMBL" id="BMEO01000003">
    <property type="protein sequence ID" value="GGF90601.1"/>
    <property type="molecule type" value="Genomic_DNA"/>
</dbReference>
<dbReference type="GO" id="GO:0015628">
    <property type="term" value="P:protein secretion by the type II secretion system"/>
    <property type="evidence" value="ECO:0007669"/>
    <property type="project" value="InterPro"/>
</dbReference>
<dbReference type="Pfam" id="PF07963">
    <property type="entry name" value="N_methyl"/>
    <property type="match status" value="1"/>
</dbReference>
<reference evidence="13" key="1">
    <citation type="journal article" date="2014" name="Int. J. Syst. Evol. Microbiol.">
        <title>Complete genome sequence of Corynebacterium casei LMG S-19264T (=DSM 44701T), isolated from a smear-ripened cheese.</title>
        <authorList>
            <consortium name="US DOE Joint Genome Institute (JGI-PGF)"/>
            <person name="Walter F."/>
            <person name="Albersmeier A."/>
            <person name="Kalinowski J."/>
            <person name="Ruckert C."/>
        </authorList>
    </citation>
    <scope>NUCLEOTIDE SEQUENCE</scope>
    <source>
        <strain evidence="13">CGMCC 1.12181</strain>
    </source>
</reference>
<keyword evidence="7 11" id="KW-1133">Transmembrane helix</keyword>
<evidence type="ECO:0000256" key="6">
    <source>
        <dbReference type="ARBA" id="ARBA00022692"/>
    </source>
</evidence>
<dbReference type="NCBIfam" id="TIGR02532">
    <property type="entry name" value="IV_pilin_GFxxxE"/>
    <property type="match status" value="1"/>
</dbReference>
<dbReference type="InterPro" id="IPR045584">
    <property type="entry name" value="Pilin-like"/>
</dbReference>
<proteinExistence type="inferred from homology"/>
<dbReference type="Gene3D" id="3.55.40.10">
    <property type="entry name" value="minor pseudopilin epsh domain"/>
    <property type="match status" value="1"/>
</dbReference>
<dbReference type="GO" id="GO:0015627">
    <property type="term" value="C:type II protein secretion system complex"/>
    <property type="evidence" value="ECO:0007669"/>
    <property type="project" value="InterPro"/>
</dbReference>
<keyword evidence="6 11" id="KW-0812">Transmembrane</keyword>
<keyword evidence="4" id="KW-0488">Methylation</keyword>
<dbReference type="Pfam" id="PF12019">
    <property type="entry name" value="GspH"/>
    <property type="match status" value="1"/>
</dbReference>
<organism evidence="13 14">
    <name type="scientific">Marinicella pacifica</name>
    <dbReference type="NCBI Taxonomy" id="1171543"/>
    <lineage>
        <taxon>Bacteria</taxon>
        <taxon>Pseudomonadati</taxon>
        <taxon>Pseudomonadota</taxon>
        <taxon>Gammaproteobacteria</taxon>
        <taxon>Lysobacterales</taxon>
        <taxon>Marinicellaceae</taxon>
        <taxon>Marinicella</taxon>
    </lineage>
</organism>
<keyword evidence="5" id="KW-0997">Cell inner membrane</keyword>
<dbReference type="SUPFAM" id="SSF54523">
    <property type="entry name" value="Pili subunits"/>
    <property type="match status" value="1"/>
</dbReference>
<evidence type="ECO:0000259" key="12">
    <source>
        <dbReference type="Pfam" id="PF12019"/>
    </source>
</evidence>
<keyword evidence="3" id="KW-1003">Cell membrane</keyword>
<evidence type="ECO:0000256" key="4">
    <source>
        <dbReference type="ARBA" id="ARBA00022481"/>
    </source>
</evidence>
<dbReference type="RefSeq" id="WP_188364557.1">
    <property type="nucleotide sequence ID" value="NZ_BAABJF010000017.1"/>
</dbReference>
<evidence type="ECO:0000256" key="9">
    <source>
        <dbReference type="ARBA" id="ARBA00025772"/>
    </source>
</evidence>
<evidence type="ECO:0000256" key="2">
    <source>
        <dbReference type="ARBA" id="ARBA00021549"/>
    </source>
</evidence>
<name>A0A917FKI0_9GAMM</name>
<dbReference type="InterPro" id="IPR022346">
    <property type="entry name" value="T2SS_GspH"/>
</dbReference>
<gene>
    <name evidence="13" type="ORF">GCM10011365_09650</name>
</gene>
<evidence type="ECO:0000256" key="5">
    <source>
        <dbReference type="ARBA" id="ARBA00022519"/>
    </source>
</evidence>
<dbReference type="PROSITE" id="PS00409">
    <property type="entry name" value="PROKAR_NTER_METHYL"/>
    <property type="match status" value="1"/>
</dbReference>
<protein>
    <recommendedName>
        <fullName evidence="2">Type II secretion system protein H</fullName>
    </recommendedName>
    <alternativeName>
        <fullName evidence="10">General secretion pathway protein H</fullName>
    </alternativeName>
</protein>
<keyword evidence="14" id="KW-1185">Reference proteome</keyword>
<accession>A0A917FKI0</accession>
<dbReference type="InterPro" id="IPR012902">
    <property type="entry name" value="N_methyl_site"/>
</dbReference>
<dbReference type="GO" id="GO:0005886">
    <property type="term" value="C:plasma membrane"/>
    <property type="evidence" value="ECO:0007669"/>
    <property type="project" value="UniProtKB-SubCell"/>
</dbReference>
<evidence type="ECO:0000313" key="13">
    <source>
        <dbReference type="EMBL" id="GGF90601.1"/>
    </source>
</evidence>
<comment type="subcellular location">
    <subcellularLocation>
        <location evidence="1">Cell inner membrane</location>
        <topology evidence="1">Single-pass membrane protein</topology>
    </subcellularLocation>
</comment>
<keyword evidence="8 11" id="KW-0472">Membrane</keyword>
<evidence type="ECO:0000256" key="8">
    <source>
        <dbReference type="ARBA" id="ARBA00023136"/>
    </source>
</evidence>
<dbReference type="AlphaFoldDB" id="A0A917FKI0"/>
<evidence type="ECO:0000256" key="11">
    <source>
        <dbReference type="SAM" id="Phobius"/>
    </source>
</evidence>
<evidence type="ECO:0000256" key="3">
    <source>
        <dbReference type="ARBA" id="ARBA00022475"/>
    </source>
</evidence>
<evidence type="ECO:0000256" key="10">
    <source>
        <dbReference type="ARBA" id="ARBA00030775"/>
    </source>
</evidence>
<reference evidence="13" key="2">
    <citation type="submission" date="2020-09" db="EMBL/GenBank/DDBJ databases">
        <authorList>
            <person name="Sun Q."/>
            <person name="Zhou Y."/>
        </authorList>
    </citation>
    <scope>NUCLEOTIDE SEQUENCE</scope>
    <source>
        <strain evidence="13">CGMCC 1.12181</strain>
    </source>
</reference>
<evidence type="ECO:0000313" key="14">
    <source>
        <dbReference type="Proteomes" id="UP000605253"/>
    </source>
</evidence>
<comment type="caution">
    <text evidence="13">The sequence shown here is derived from an EMBL/GenBank/DDBJ whole genome shotgun (WGS) entry which is preliminary data.</text>
</comment>
<feature type="domain" description="General secretion pathway GspH" evidence="12">
    <location>
        <begin position="42"/>
        <end position="148"/>
    </location>
</feature>